<proteinExistence type="predicted"/>
<feature type="domain" description="Chitin-binding type-1" evidence="3">
    <location>
        <begin position="49"/>
        <end position="107"/>
    </location>
</feature>
<dbReference type="InterPro" id="IPR036861">
    <property type="entry name" value="Endochitinase-like_sf"/>
</dbReference>
<keyword evidence="1 2" id="KW-0147">Chitin-binding</keyword>
<dbReference type="SMART" id="SM00270">
    <property type="entry name" value="ChtBD1"/>
    <property type="match status" value="1"/>
</dbReference>
<dbReference type="GO" id="GO:0008061">
    <property type="term" value="F:chitin binding"/>
    <property type="evidence" value="ECO:0007669"/>
    <property type="project" value="UniProtKB-UniRule"/>
</dbReference>
<evidence type="ECO:0000259" key="3">
    <source>
        <dbReference type="PROSITE" id="PS50941"/>
    </source>
</evidence>
<evidence type="ECO:0000256" key="2">
    <source>
        <dbReference type="PROSITE-ProRule" id="PRU00261"/>
    </source>
</evidence>
<dbReference type="PROSITE" id="PS50941">
    <property type="entry name" value="CHIT_BIND_I_2"/>
    <property type="match status" value="1"/>
</dbReference>
<dbReference type="Pfam" id="PF00187">
    <property type="entry name" value="Chitin_bind_1"/>
    <property type="match status" value="1"/>
</dbReference>
<evidence type="ECO:0000256" key="1">
    <source>
        <dbReference type="ARBA" id="ARBA00022669"/>
    </source>
</evidence>
<evidence type="ECO:0000313" key="4">
    <source>
        <dbReference type="EMBL" id="OJD29590.1"/>
    </source>
</evidence>
<evidence type="ECO:0000313" key="5">
    <source>
        <dbReference type="Proteomes" id="UP000183809"/>
    </source>
</evidence>
<dbReference type="EMBL" id="MNUE01000077">
    <property type="protein sequence ID" value="OJD29590.1"/>
    <property type="molecule type" value="Genomic_DNA"/>
</dbReference>
<comment type="caution">
    <text evidence="2">Lacks conserved residue(s) required for the propagation of feature annotation.</text>
</comment>
<comment type="caution">
    <text evidence="4">The sequence shown here is derived from an EMBL/GenBank/DDBJ whole genome shotgun (WGS) entry which is preliminary data.</text>
</comment>
<dbReference type="GeneID" id="31019311"/>
<gene>
    <name evidence="4" type="ORF">BKCO1_7700037</name>
</gene>
<name>A0A1J9QL26_9PEZI</name>
<organism evidence="4 5">
    <name type="scientific">Diplodia corticola</name>
    <dbReference type="NCBI Taxonomy" id="236234"/>
    <lineage>
        <taxon>Eukaryota</taxon>
        <taxon>Fungi</taxon>
        <taxon>Dikarya</taxon>
        <taxon>Ascomycota</taxon>
        <taxon>Pezizomycotina</taxon>
        <taxon>Dothideomycetes</taxon>
        <taxon>Dothideomycetes incertae sedis</taxon>
        <taxon>Botryosphaeriales</taxon>
        <taxon>Botryosphaeriaceae</taxon>
        <taxon>Diplodia</taxon>
    </lineage>
</organism>
<dbReference type="Proteomes" id="UP000183809">
    <property type="component" value="Unassembled WGS sequence"/>
</dbReference>
<dbReference type="Gene3D" id="3.30.60.10">
    <property type="entry name" value="Endochitinase-like"/>
    <property type="match status" value="1"/>
</dbReference>
<dbReference type="SUPFAM" id="SSF57016">
    <property type="entry name" value="Plant lectins/antimicrobial peptides"/>
    <property type="match status" value="1"/>
</dbReference>
<dbReference type="RefSeq" id="XP_020125850.1">
    <property type="nucleotide sequence ID" value="XM_020279049.1"/>
</dbReference>
<accession>A0A1J9QL26</accession>
<feature type="disulfide bond" evidence="2">
    <location>
        <begin position="101"/>
        <end position="105"/>
    </location>
</feature>
<dbReference type="InterPro" id="IPR001002">
    <property type="entry name" value="Chitin-bd_1"/>
</dbReference>
<dbReference type="OrthoDB" id="1193027at2759"/>
<keyword evidence="5" id="KW-1185">Reference proteome</keyword>
<feature type="disulfide bond" evidence="2">
    <location>
        <begin position="81"/>
        <end position="95"/>
    </location>
</feature>
<protein>
    <submittedName>
        <fullName evidence="4">Glyoxal oxidase</fullName>
    </submittedName>
</protein>
<sequence length="165" mass="16588">MHSFCGGDKRYCSDPGCQPLFGLCHVPNSSTLGNPACSWSSQGTSPRCDGQCGIDHNNALCDASAAANAFEELGVFGYGPCCSKAGFCGNTSEHCEQEMGCQSGCWGSDDDDGAASTSSANGAANTVTVTATATASATGAARVARGVPEVVVVVGLGVMGMMLEI</sequence>
<dbReference type="AlphaFoldDB" id="A0A1J9QL26"/>
<keyword evidence="2" id="KW-1015">Disulfide bond</keyword>
<reference evidence="4 5" key="1">
    <citation type="submission" date="2016-10" db="EMBL/GenBank/DDBJ databases">
        <title>Proteomics and genomics reveal pathogen-plant mechanisms compatible with a hemibiotrophic lifestyle of Diplodia corticola.</title>
        <authorList>
            <person name="Fernandes I."/>
            <person name="De Jonge R."/>
            <person name="Van De Peer Y."/>
            <person name="Devreese B."/>
            <person name="Alves A."/>
            <person name="Esteves A.C."/>
        </authorList>
    </citation>
    <scope>NUCLEOTIDE SEQUENCE [LARGE SCALE GENOMIC DNA]</scope>
    <source>
        <strain evidence="4 5">CBS 112549</strain>
    </source>
</reference>